<dbReference type="Pfam" id="PF00649">
    <property type="entry name" value="Copper-fist"/>
    <property type="match status" value="1"/>
</dbReference>
<keyword evidence="4" id="KW-0186">Copper</keyword>
<feature type="domain" description="Copper-fist" evidence="8">
    <location>
        <begin position="1"/>
        <end position="40"/>
    </location>
</feature>
<dbReference type="GO" id="GO:0045944">
    <property type="term" value="P:positive regulation of transcription by RNA polymerase II"/>
    <property type="evidence" value="ECO:0007669"/>
    <property type="project" value="TreeGrafter"/>
</dbReference>
<dbReference type="GO" id="GO:0006879">
    <property type="term" value="P:intracellular iron ion homeostasis"/>
    <property type="evidence" value="ECO:0007669"/>
    <property type="project" value="TreeGrafter"/>
</dbReference>
<sequence length="386" mass="41860">MVFVNSKKFACESCIKGHRSSSCHHTERPLFEVKKKGRPVSQCETCRELRQSRRVHSKCTCKSKQNEPKRVPLQSSSQPDKKPKRFIPIVPSLPNGLKDALQSSSSTVCSDSRQRVSSLLNPCHCQDVRRCRCRSMAPGPSTAQHMEEDVQTGLATLAQAAAMCCGSNGDVVGGQLYSKSTQTNVSRVGREDYVGCGRWQDGDDYGRYSRRDTSRFNLPPISVEMMSGSEYSSGMPEFSVIPPISAITSIAGSGCTCGLFCACPGCVEHRGVEHVSREREDCPDRCGSCVDYSGGIELPGQGSSGGSRLMDEFFARAASLPRPPRNRKVGMELDGMNMMVYPNEVFRREGGTAFGLVQVPKLERCGGVCGCGKACEGCCSGQTSGL</sequence>
<evidence type="ECO:0000256" key="5">
    <source>
        <dbReference type="ARBA" id="ARBA00023015"/>
    </source>
</evidence>
<evidence type="ECO:0000256" key="1">
    <source>
        <dbReference type="ARBA" id="ARBA00004123"/>
    </source>
</evidence>
<accession>F8NL11</accession>
<dbReference type="InterPro" id="IPR051763">
    <property type="entry name" value="Copper_Homeo_Regul"/>
</dbReference>
<reference evidence="9" key="1">
    <citation type="submission" date="2011-04" db="EMBL/GenBank/DDBJ databases">
        <title>Evolution of plant cell wall degrading machinery underlies the functional diversity of forest fungi.</title>
        <authorList>
            <consortium name="US DOE Joint Genome Institute (JGI-PGF)"/>
            <person name="Eastwood D.C."/>
            <person name="Floudas D."/>
            <person name="Binder M."/>
            <person name="Majcherczyk A."/>
            <person name="Schneider P."/>
            <person name="Aerts A."/>
            <person name="Asiegbu F.O."/>
            <person name="Baker S.E."/>
            <person name="Barry K."/>
            <person name="Bendiksby M."/>
            <person name="Blumentritt M."/>
            <person name="Coutinho P.M."/>
            <person name="Cullen D."/>
            <person name="Cullen D."/>
            <person name="Gathman A."/>
            <person name="Goodell B."/>
            <person name="Henrissat B."/>
            <person name="Ihrmark K."/>
            <person name="Kauserud H."/>
            <person name="Kohler A."/>
            <person name="LaButti K."/>
            <person name="Lapidus A."/>
            <person name="Lavin J.L."/>
            <person name="Lee Y.-H."/>
            <person name="Lindquist E."/>
            <person name="Lilly W."/>
            <person name="Lucas S."/>
            <person name="Morin E."/>
            <person name="Murat C."/>
            <person name="Oguiza J.A."/>
            <person name="Park J."/>
            <person name="Pisabarro A.G."/>
            <person name="Riley R."/>
            <person name="Rosling A."/>
            <person name="Salamov A."/>
            <person name="Schmidt O."/>
            <person name="Schmutz J."/>
            <person name="Skrede I."/>
            <person name="Stenlid J."/>
            <person name="Wiebenga A."/>
            <person name="Xie X."/>
            <person name="Kues U."/>
            <person name="Hibbett D.S."/>
            <person name="Hoffmeister D."/>
            <person name="Hogberg N."/>
            <person name="Martin F."/>
            <person name="Grigoriev I.V."/>
            <person name="Watkinson S.C."/>
        </authorList>
    </citation>
    <scope>NUCLEOTIDE SEQUENCE</scope>
    <source>
        <strain evidence="9">S7.9</strain>
    </source>
</reference>
<dbReference type="GO" id="GO:0005507">
    <property type="term" value="F:copper ion binding"/>
    <property type="evidence" value="ECO:0007669"/>
    <property type="project" value="InterPro"/>
</dbReference>
<keyword evidence="2" id="KW-0479">Metal-binding</keyword>
<dbReference type="GO" id="GO:0006878">
    <property type="term" value="P:intracellular copper ion homeostasis"/>
    <property type="evidence" value="ECO:0007669"/>
    <property type="project" value="TreeGrafter"/>
</dbReference>
<dbReference type="Proteomes" id="UP000008064">
    <property type="component" value="Unassembled WGS sequence"/>
</dbReference>
<dbReference type="KEGG" id="sla:SERLADRAFT_459002"/>
<dbReference type="GO" id="GO:0005634">
    <property type="term" value="C:nucleus"/>
    <property type="evidence" value="ECO:0007669"/>
    <property type="project" value="UniProtKB-SubCell"/>
</dbReference>
<evidence type="ECO:0000259" key="8">
    <source>
        <dbReference type="PROSITE" id="PS50073"/>
    </source>
</evidence>
<keyword evidence="6" id="KW-0804">Transcription</keyword>
<dbReference type="OrthoDB" id="5600085at2759"/>
<evidence type="ECO:0000256" key="2">
    <source>
        <dbReference type="ARBA" id="ARBA00022723"/>
    </source>
</evidence>
<dbReference type="GO" id="GO:0000981">
    <property type="term" value="F:DNA-binding transcription factor activity, RNA polymerase II-specific"/>
    <property type="evidence" value="ECO:0007669"/>
    <property type="project" value="TreeGrafter"/>
</dbReference>
<dbReference type="GO" id="GO:0000978">
    <property type="term" value="F:RNA polymerase II cis-regulatory region sequence-specific DNA binding"/>
    <property type="evidence" value="ECO:0007669"/>
    <property type="project" value="TreeGrafter"/>
</dbReference>
<dbReference type="RefSeq" id="XP_007314718.1">
    <property type="nucleotide sequence ID" value="XM_007314656.1"/>
</dbReference>
<gene>
    <name evidence="9" type="ORF">SERLADRAFT_459002</name>
</gene>
<dbReference type="PROSITE" id="PS50073">
    <property type="entry name" value="COPPER_FIST_2"/>
    <property type="match status" value="1"/>
</dbReference>
<dbReference type="FunFam" id="3.90.430.10:FF:000001">
    <property type="entry name" value="Copper fist DNA-binding protein"/>
    <property type="match status" value="1"/>
</dbReference>
<dbReference type="PRINTS" id="PR00617">
    <property type="entry name" value="COPPERFIST"/>
</dbReference>
<protein>
    <recommendedName>
        <fullName evidence="8">Copper-fist domain-containing protein</fullName>
    </recommendedName>
</protein>
<dbReference type="HOGENOM" id="CLU_025811_1_0_1"/>
<keyword evidence="7" id="KW-0539">Nucleus</keyword>
<evidence type="ECO:0000256" key="3">
    <source>
        <dbReference type="ARBA" id="ARBA00022833"/>
    </source>
</evidence>
<dbReference type="PANTHER" id="PTHR28088:SF5">
    <property type="entry name" value="TRANSCRIPTIONAL ACTIVATOR HAA1-RELATED"/>
    <property type="match status" value="1"/>
</dbReference>
<keyword evidence="3" id="KW-0862">Zinc</keyword>
<dbReference type="PANTHER" id="PTHR28088">
    <property type="entry name" value="TRANSCRIPTIONAL ACTIVATOR HAA1-RELATED"/>
    <property type="match status" value="1"/>
</dbReference>
<evidence type="ECO:0000313" key="9">
    <source>
        <dbReference type="EMBL" id="EGO28519.1"/>
    </source>
</evidence>
<evidence type="ECO:0000256" key="4">
    <source>
        <dbReference type="ARBA" id="ARBA00023008"/>
    </source>
</evidence>
<proteinExistence type="predicted"/>
<dbReference type="InterPro" id="IPR001083">
    <property type="entry name" value="Cu_fist_DNA-bd_dom"/>
</dbReference>
<dbReference type="SUPFAM" id="SSF57879">
    <property type="entry name" value="Zinc domain conserved in yeast copper-regulated transcription factors"/>
    <property type="match status" value="1"/>
</dbReference>
<dbReference type="SMART" id="SM00412">
    <property type="entry name" value="Cu_FIST"/>
    <property type="match status" value="1"/>
</dbReference>
<name>F8NL11_SERL9</name>
<dbReference type="SMART" id="SM01090">
    <property type="entry name" value="Copper-fist"/>
    <property type="match status" value="1"/>
</dbReference>
<keyword evidence="5" id="KW-0805">Transcription regulation</keyword>
<dbReference type="GeneID" id="18817821"/>
<evidence type="ECO:0000256" key="6">
    <source>
        <dbReference type="ARBA" id="ARBA00023163"/>
    </source>
</evidence>
<dbReference type="InterPro" id="IPR036395">
    <property type="entry name" value="Cu_fist_DNA-bd_dom_sf"/>
</dbReference>
<comment type="subcellular location">
    <subcellularLocation>
        <location evidence="1">Nucleus</location>
    </subcellularLocation>
</comment>
<dbReference type="Gene3D" id="3.90.430.10">
    <property type="entry name" value="Copper fist DNA-binding domain"/>
    <property type="match status" value="1"/>
</dbReference>
<dbReference type="EMBL" id="GL945430">
    <property type="protein sequence ID" value="EGO28519.1"/>
    <property type="molecule type" value="Genomic_DNA"/>
</dbReference>
<organism>
    <name type="scientific">Serpula lacrymans var. lacrymans (strain S7.9)</name>
    <name type="common">Dry rot fungus</name>
    <dbReference type="NCBI Taxonomy" id="578457"/>
    <lineage>
        <taxon>Eukaryota</taxon>
        <taxon>Fungi</taxon>
        <taxon>Dikarya</taxon>
        <taxon>Basidiomycota</taxon>
        <taxon>Agaricomycotina</taxon>
        <taxon>Agaricomycetes</taxon>
        <taxon>Agaricomycetidae</taxon>
        <taxon>Boletales</taxon>
        <taxon>Coniophorineae</taxon>
        <taxon>Serpulaceae</taxon>
        <taxon>Serpula</taxon>
    </lineage>
</organism>
<evidence type="ECO:0000256" key="7">
    <source>
        <dbReference type="ARBA" id="ARBA00023242"/>
    </source>
</evidence>
<dbReference type="AlphaFoldDB" id="F8NL11"/>